<comment type="caution">
    <text evidence="1">The sequence shown here is derived from an EMBL/GenBank/DDBJ whole genome shotgun (WGS) entry which is preliminary data.</text>
</comment>
<proteinExistence type="predicted"/>
<dbReference type="AlphaFoldDB" id="A0A1U7MXB3"/>
<dbReference type="EMBL" id="MKZS01000001">
    <property type="protein sequence ID" value="OLT58345.1"/>
    <property type="molecule type" value="Genomic_DNA"/>
</dbReference>
<organism evidence="1 2">
    <name type="scientific">Moorena bouillonii PNG</name>
    <dbReference type="NCBI Taxonomy" id="568701"/>
    <lineage>
        <taxon>Bacteria</taxon>
        <taxon>Bacillati</taxon>
        <taxon>Cyanobacteriota</taxon>
        <taxon>Cyanophyceae</taxon>
        <taxon>Coleofasciculales</taxon>
        <taxon>Coleofasciculaceae</taxon>
        <taxon>Moorena</taxon>
    </lineage>
</organism>
<protein>
    <submittedName>
        <fullName evidence="1">Uncharacterized protein</fullName>
    </submittedName>
</protein>
<evidence type="ECO:0000313" key="1">
    <source>
        <dbReference type="EMBL" id="OLT58345.1"/>
    </source>
</evidence>
<keyword evidence="2" id="KW-1185">Reference proteome</keyword>
<gene>
    <name evidence="1" type="ORF">BJP37_04075</name>
</gene>
<dbReference type="Proteomes" id="UP000186657">
    <property type="component" value="Unassembled WGS sequence"/>
</dbReference>
<evidence type="ECO:0000313" key="2">
    <source>
        <dbReference type="Proteomes" id="UP000186657"/>
    </source>
</evidence>
<accession>A0A1U7MXB3</accession>
<reference evidence="1 2" key="1">
    <citation type="submission" date="2016-10" db="EMBL/GenBank/DDBJ databases">
        <title>Comparative genomics uncovers the prolific and rare metabolic potential of the cyanobacterial genus Moorea.</title>
        <authorList>
            <person name="Leao T."/>
            <person name="Castelao G."/>
            <person name="Korobeynikov A."/>
            <person name="Monroe E.A."/>
            <person name="Podell S."/>
            <person name="Glukhov E."/>
            <person name="Allen E."/>
            <person name="Gerwick W.H."/>
            <person name="Gerwick L."/>
        </authorList>
    </citation>
    <scope>NUCLEOTIDE SEQUENCE [LARGE SCALE GENOMIC DNA]</scope>
    <source>
        <strain evidence="1 2">PNG5-198</strain>
    </source>
</reference>
<name>A0A1U7MXB3_9CYAN</name>
<sequence>MTKNRINDFINGRFLDNHFYAFGYEGSHIVTNVMALGDEYLPEKIGNMFYADLCIDLNGKKQYLPKQAMVEKHYRAVNKADVVLYTSMEGNIKYFFPGYSHQHFCKAPEDPHTRYRVLAVEDHSKGITVAGFYEPILGHNRREGRVVVLKNGIIKTIISPIFDDTMSKSLKKAIEYFQEKRDNPCSAIVAMDIVIFFNLWYKKKQYNNDRFKLERRSI</sequence>
<dbReference type="RefSeq" id="WP_075896736.1">
    <property type="nucleotide sequence ID" value="NZ_MKZS01000001.1"/>
</dbReference>